<dbReference type="PANTHER" id="PTHR15087:SF14">
    <property type="entry name" value="PROTEIN NPAT"/>
    <property type="match status" value="1"/>
</dbReference>
<feature type="region of interest" description="Disordered" evidence="1">
    <location>
        <begin position="517"/>
        <end position="620"/>
    </location>
</feature>
<feature type="compositionally biased region" description="Polar residues" evidence="1">
    <location>
        <begin position="571"/>
        <end position="581"/>
    </location>
</feature>
<organism evidence="3 4">
    <name type="scientific">Synaphobranchus kaupii</name>
    <name type="common">Kaup's arrowtooth eel</name>
    <dbReference type="NCBI Taxonomy" id="118154"/>
    <lineage>
        <taxon>Eukaryota</taxon>
        <taxon>Metazoa</taxon>
        <taxon>Chordata</taxon>
        <taxon>Craniata</taxon>
        <taxon>Vertebrata</taxon>
        <taxon>Euteleostomi</taxon>
        <taxon>Actinopterygii</taxon>
        <taxon>Neopterygii</taxon>
        <taxon>Teleostei</taxon>
        <taxon>Anguilliformes</taxon>
        <taxon>Synaphobranchidae</taxon>
        <taxon>Synaphobranchus</taxon>
    </lineage>
</organism>
<feature type="compositionally biased region" description="Polar residues" evidence="1">
    <location>
        <begin position="249"/>
        <end position="260"/>
    </location>
</feature>
<feature type="region of interest" description="Disordered" evidence="1">
    <location>
        <begin position="364"/>
        <end position="388"/>
    </location>
</feature>
<protein>
    <recommendedName>
        <fullName evidence="2">Protein NPAT C-terminal domain-containing protein</fullName>
    </recommendedName>
</protein>
<accession>A0A9Q1FW15</accession>
<dbReference type="EMBL" id="JAINUF010000003">
    <property type="protein sequence ID" value="KAJ8368813.1"/>
    <property type="molecule type" value="Genomic_DNA"/>
</dbReference>
<dbReference type="InterPro" id="IPR006594">
    <property type="entry name" value="LisH"/>
</dbReference>
<feature type="region of interest" description="Disordered" evidence="1">
    <location>
        <begin position="175"/>
        <end position="221"/>
    </location>
</feature>
<dbReference type="Proteomes" id="UP001152622">
    <property type="component" value="Chromosome 3"/>
</dbReference>
<sequence length="789" mass="86254">MLLPSDVARLVLGYLEQEGLCTTTQAFLLESPHLKEYASHRRNHGAISTCAFSLFGKNLTTILTEYVAATFTDTSQEIEVPAMMTSLWKKLDITLNQIKCLQSFLTHIQDPSCSKKAAESRTSKMRNMMEPKSSKRRKMTRPLPRASRLVETLLPSYPIHISRLDTQSAVARIPLSDKRQLRPSQCIRDAHSDPVGSGAPCSLSLEAGTHPDADEPRDSTEIPNLAQPLYQSDAQEGFQTSEGHKGRSACSTSGSETDPNGPSAVGDALGASGKSEASRVDGGQSMPRLQVAIFPSGNSLETGTRSHSACSSMQEATGTTLIASTFQLSLIQPTLQSIRVPHFAAELKDMKKFTVVPNQMLKSQTPSVRRLVKPNPRTEPSQKQTTDTGTAMEFFPDLATEWRPVVTPLSGPSSASRPQSHRRMLCFEVSGKKTRSAETAKLNLIGQCTSGPTFWWMKPHVLDGTRAVGSKSPAETVKARDVGEEESTTHIDESLIRDRKGTPCRSLVAWRPRLQSMVGGKDAARLDSSGKKSQIAHGEEETESRRGTNQVRPKDTDERDMDRRSGKVLTSRGQAETTSSLEEPPHRVTNKENKLKGRDWGKPRSGTATPSVAPVHSPELPSLVCPQQTSAKTSILIRQVAEILKDNQEQSPTPSPSKPLPLPRTPAQGCDPDREAMSQHPLQDSAFPDGPISASSPATNIAAHTLMILSRAIMARTSTPPKDNGQQGVTHACQGRKHLLHKLPASPASMEELKLSAKRTKVKRRKRLLDCFPDDLDVDKFLSSLDYDD</sequence>
<dbReference type="PROSITE" id="PS50896">
    <property type="entry name" value="LISH"/>
    <property type="match status" value="1"/>
</dbReference>
<dbReference type="GO" id="GO:0003712">
    <property type="term" value="F:transcription coregulator activity"/>
    <property type="evidence" value="ECO:0007669"/>
    <property type="project" value="TreeGrafter"/>
</dbReference>
<gene>
    <name evidence="3" type="ORF">SKAU_G00088410</name>
</gene>
<dbReference type="AlphaFoldDB" id="A0A9Q1FW15"/>
<proteinExistence type="predicted"/>
<dbReference type="InterPro" id="IPR052850">
    <property type="entry name" value="NPAT_LisH"/>
</dbReference>
<evidence type="ECO:0000259" key="2">
    <source>
        <dbReference type="Pfam" id="PF15712"/>
    </source>
</evidence>
<feature type="compositionally biased region" description="Pro residues" evidence="1">
    <location>
        <begin position="653"/>
        <end position="664"/>
    </location>
</feature>
<feature type="compositionally biased region" description="Basic and acidic residues" evidence="1">
    <location>
        <begin position="477"/>
        <end position="497"/>
    </location>
</feature>
<feature type="domain" description="Protein NPAT C-terminal" evidence="2">
    <location>
        <begin position="695"/>
        <end position="789"/>
    </location>
</feature>
<feature type="region of interest" description="Disordered" evidence="1">
    <location>
        <begin position="645"/>
        <end position="697"/>
    </location>
</feature>
<feature type="region of interest" description="Disordered" evidence="1">
    <location>
        <begin position="466"/>
        <end position="497"/>
    </location>
</feature>
<dbReference type="GO" id="GO:0005634">
    <property type="term" value="C:nucleus"/>
    <property type="evidence" value="ECO:0007669"/>
    <property type="project" value="TreeGrafter"/>
</dbReference>
<feature type="compositionally biased region" description="Basic and acidic residues" evidence="1">
    <location>
        <begin position="209"/>
        <end position="220"/>
    </location>
</feature>
<reference evidence="3" key="1">
    <citation type="journal article" date="2023" name="Science">
        <title>Genome structures resolve the early diversification of teleost fishes.</title>
        <authorList>
            <person name="Parey E."/>
            <person name="Louis A."/>
            <person name="Montfort J."/>
            <person name="Bouchez O."/>
            <person name="Roques C."/>
            <person name="Iampietro C."/>
            <person name="Lluch J."/>
            <person name="Castinel A."/>
            <person name="Donnadieu C."/>
            <person name="Desvignes T."/>
            <person name="Floi Bucao C."/>
            <person name="Jouanno E."/>
            <person name="Wen M."/>
            <person name="Mejri S."/>
            <person name="Dirks R."/>
            <person name="Jansen H."/>
            <person name="Henkel C."/>
            <person name="Chen W.J."/>
            <person name="Zahm M."/>
            <person name="Cabau C."/>
            <person name="Klopp C."/>
            <person name="Thompson A.W."/>
            <person name="Robinson-Rechavi M."/>
            <person name="Braasch I."/>
            <person name="Lecointre G."/>
            <person name="Bobe J."/>
            <person name="Postlethwait J.H."/>
            <person name="Berthelot C."/>
            <person name="Roest Crollius H."/>
            <person name="Guiguen Y."/>
        </authorList>
    </citation>
    <scope>NUCLEOTIDE SEQUENCE</scope>
    <source>
        <strain evidence="3">WJC10195</strain>
    </source>
</reference>
<feature type="compositionally biased region" description="Polar residues" evidence="1">
    <location>
        <begin position="378"/>
        <end position="388"/>
    </location>
</feature>
<evidence type="ECO:0000313" key="3">
    <source>
        <dbReference type="EMBL" id="KAJ8368813.1"/>
    </source>
</evidence>
<feature type="compositionally biased region" description="Basic and acidic residues" evidence="1">
    <location>
        <begin position="583"/>
        <end position="602"/>
    </location>
</feature>
<dbReference type="OrthoDB" id="6287635at2759"/>
<feature type="compositionally biased region" description="Basic and acidic residues" evidence="1">
    <location>
        <begin position="537"/>
        <end position="565"/>
    </location>
</feature>
<dbReference type="Pfam" id="PF15712">
    <property type="entry name" value="NPAT_C"/>
    <property type="match status" value="1"/>
</dbReference>
<feature type="compositionally biased region" description="Basic and acidic residues" evidence="1">
    <location>
        <begin position="117"/>
        <end position="133"/>
    </location>
</feature>
<dbReference type="InterPro" id="IPR031442">
    <property type="entry name" value="NPAT_C"/>
</dbReference>
<keyword evidence="4" id="KW-1185">Reference proteome</keyword>
<comment type="caution">
    <text evidence="3">The sequence shown here is derived from an EMBL/GenBank/DDBJ whole genome shotgun (WGS) entry which is preliminary data.</text>
</comment>
<feature type="region of interest" description="Disordered" evidence="1">
    <location>
        <begin position="117"/>
        <end position="143"/>
    </location>
</feature>
<evidence type="ECO:0000256" key="1">
    <source>
        <dbReference type="SAM" id="MobiDB-lite"/>
    </source>
</evidence>
<feature type="region of interest" description="Disordered" evidence="1">
    <location>
        <begin position="236"/>
        <end position="286"/>
    </location>
</feature>
<evidence type="ECO:0000313" key="4">
    <source>
        <dbReference type="Proteomes" id="UP001152622"/>
    </source>
</evidence>
<name>A0A9Q1FW15_SYNKA</name>
<dbReference type="PANTHER" id="PTHR15087">
    <property type="entry name" value="PROTEIN NPAT"/>
    <property type="match status" value="1"/>
</dbReference>